<dbReference type="Pfam" id="PF21602">
    <property type="entry name" value="GldM_3rd"/>
    <property type="match status" value="1"/>
</dbReference>
<evidence type="ECO:0000313" key="6">
    <source>
        <dbReference type="Proteomes" id="UP001501410"/>
    </source>
</evidence>
<sequence>MSIPKEPRQIMINLMYLVLTALLALNVSNEILAAFRTINKSIGRSNQSIAQKNSDKYAIFEESMQIPSERPKVEPYYKVAMEVKKESDDLINYLESWKRRLVAQSGGWRDSAAGEILNESDLHASTDLLVEKNKGGDTIKMRLESYRVKLLNALGLDTSSALAKQLPLKIEKVKPSDANPKGEWSAGNFYNMPTIATVTLMSKFQNDIKNSEAMIIDQLFDKIHEKDVKFDGFKAIAVPKQSYLLAGQKVEAEISLAAYKTTANPIVSSNLGHVTKTEQGIAYWENTAGGTGLQTVKGTVSIDMGGHQESKPFEFTYMVGSTGASMQLDKMNVFYIGVPNPVTVSAAGYSMEDIDLGIPESDAVISKGDALGKYNVMIKKQGKVTAVIYANTKEGKKQVGSQEIRVKMIPDPVAEVAGLSGSIGLPSNRMKVVSGINAALKAFDFDVRFTVTSYDFTYLQKRQDPIGPISVNGPLFTSNKQVADVIGKCKPGDKIFLENIKARGPDGFTRTLNTIIITIQ</sequence>
<reference evidence="6" key="1">
    <citation type="journal article" date="2019" name="Int. J. Syst. Evol. Microbiol.">
        <title>The Global Catalogue of Microorganisms (GCM) 10K type strain sequencing project: providing services to taxonomists for standard genome sequencing and annotation.</title>
        <authorList>
            <consortium name="The Broad Institute Genomics Platform"/>
            <consortium name="The Broad Institute Genome Sequencing Center for Infectious Disease"/>
            <person name="Wu L."/>
            <person name="Ma J."/>
        </authorList>
    </citation>
    <scope>NUCLEOTIDE SEQUENCE [LARGE SCALE GENOMIC DNA]</scope>
    <source>
        <strain evidence="6">JCM 31921</strain>
    </source>
</reference>
<evidence type="ECO:0000259" key="2">
    <source>
        <dbReference type="Pfam" id="PF12081"/>
    </source>
</evidence>
<protein>
    <submittedName>
        <fullName evidence="5">Gliding motility protein GldM</fullName>
    </submittedName>
</protein>
<dbReference type="Pfam" id="PF12081">
    <property type="entry name" value="GldM_1st"/>
    <property type="match status" value="1"/>
</dbReference>
<evidence type="ECO:0000259" key="1">
    <source>
        <dbReference type="Pfam" id="PF12080"/>
    </source>
</evidence>
<feature type="domain" description="Gliding motility-associated protein GldM N-terminal" evidence="2">
    <location>
        <begin position="30"/>
        <end position="220"/>
    </location>
</feature>
<name>A0ABP8MMP4_9BACT</name>
<keyword evidence="6" id="KW-1185">Reference proteome</keyword>
<dbReference type="Proteomes" id="UP001501410">
    <property type="component" value="Unassembled WGS sequence"/>
</dbReference>
<dbReference type="InterPro" id="IPR022719">
    <property type="entry name" value="Motility-assoc_prot_GldM_C"/>
</dbReference>
<comment type="caution">
    <text evidence="5">The sequence shown here is derived from an EMBL/GenBank/DDBJ whole genome shotgun (WGS) entry which is preliminary data.</text>
</comment>
<dbReference type="InterPro" id="IPR022720">
    <property type="entry name" value="Motility-assoc_prot_GldM_N"/>
</dbReference>
<dbReference type="Pfam" id="PF12080">
    <property type="entry name" value="GldM_4th"/>
    <property type="match status" value="1"/>
</dbReference>
<evidence type="ECO:0000313" key="5">
    <source>
        <dbReference type="EMBL" id="GAA4452426.1"/>
    </source>
</evidence>
<dbReference type="InterPro" id="IPR048406">
    <property type="entry name" value="GldM_Ig-like-2"/>
</dbReference>
<dbReference type="InterPro" id="IPR048405">
    <property type="entry name" value="GldM_Ig-like-1"/>
</dbReference>
<dbReference type="EMBL" id="BAABEZ010000014">
    <property type="protein sequence ID" value="GAA4452426.1"/>
    <property type="molecule type" value="Genomic_DNA"/>
</dbReference>
<organism evidence="5 6">
    <name type="scientific">Rurimicrobium arvi</name>
    <dbReference type="NCBI Taxonomy" id="2049916"/>
    <lineage>
        <taxon>Bacteria</taxon>
        <taxon>Pseudomonadati</taxon>
        <taxon>Bacteroidota</taxon>
        <taxon>Chitinophagia</taxon>
        <taxon>Chitinophagales</taxon>
        <taxon>Chitinophagaceae</taxon>
        <taxon>Rurimicrobium</taxon>
    </lineage>
</organism>
<feature type="domain" description="Gliding motility-associated protein GldM C-terminal" evidence="1">
    <location>
        <begin position="410"/>
        <end position="519"/>
    </location>
</feature>
<proteinExistence type="predicted"/>
<evidence type="ECO:0000259" key="3">
    <source>
        <dbReference type="Pfam" id="PF21601"/>
    </source>
</evidence>
<dbReference type="InterPro" id="IPR019859">
    <property type="entry name" value="Motility-assoc_prot_GldM"/>
</dbReference>
<gene>
    <name evidence="5" type="primary">gldM</name>
    <name evidence="5" type="ORF">GCM10023092_11440</name>
</gene>
<feature type="domain" description="Gliding motility-associated protein GldM second immunoglobulin-like" evidence="4">
    <location>
        <begin position="326"/>
        <end position="407"/>
    </location>
</feature>
<dbReference type="Pfam" id="PF21601">
    <property type="entry name" value="GldM_2nd"/>
    <property type="match status" value="1"/>
</dbReference>
<dbReference type="RefSeq" id="WP_344823776.1">
    <property type="nucleotide sequence ID" value="NZ_BAABEZ010000014.1"/>
</dbReference>
<dbReference type="NCBIfam" id="TIGR03517">
    <property type="entry name" value="GldM_gliding"/>
    <property type="match status" value="1"/>
</dbReference>
<evidence type="ECO:0000259" key="4">
    <source>
        <dbReference type="Pfam" id="PF21602"/>
    </source>
</evidence>
<accession>A0ABP8MMP4</accession>
<feature type="domain" description="Gliding motility-associated protein GldM first immunoglobulin-like" evidence="3">
    <location>
        <begin position="225"/>
        <end position="320"/>
    </location>
</feature>